<dbReference type="PANTHER" id="PTHR44167">
    <property type="entry name" value="OVARIAN-SPECIFIC SERINE/THREONINE-PROTEIN KINASE LOK-RELATED"/>
    <property type="match status" value="1"/>
</dbReference>
<dbReference type="PANTHER" id="PTHR44167:SF24">
    <property type="entry name" value="SERINE_THREONINE-PROTEIN KINASE CHK2"/>
    <property type="match status" value="1"/>
</dbReference>
<dbReference type="CDD" id="cd00180">
    <property type="entry name" value="PKc"/>
    <property type="match status" value="1"/>
</dbReference>
<keyword evidence="2" id="KW-0418">Kinase</keyword>
<dbReference type="PROSITE" id="PS00108">
    <property type="entry name" value="PROTEIN_KINASE_ST"/>
    <property type="match status" value="1"/>
</dbReference>
<feature type="domain" description="Protein kinase" evidence="1">
    <location>
        <begin position="1"/>
        <end position="274"/>
    </location>
</feature>
<gene>
    <name evidence="2" type="ORF">BT96DRAFT_93747</name>
</gene>
<dbReference type="Gene3D" id="1.10.510.10">
    <property type="entry name" value="Transferase(Phosphotransferase) domain 1"/>
    <property type="match status" value="1"/>
</dbReference>
<dbReference type="InterPro" id="IPR000719">
    <property type="entry name" value="Prot_kinase_dom"/>
</dbReference>
<dbReference type="SUPFAM" id="SSF56112">
    <property type="entry name" value="Protein kinase-like (PK-like)"/>
    <property type="match status" value="1"/>
</dbReference>
<evidence type="ECO:0000259" key="1">
    <source>
        <dbReference type="PROSITE" id="PS50011"/>
    </source>
</evidence>
<sequence>MQQNMFAEIWLALNDLHFSTSGNRPAKRRKMDSTTSDYQETGLVSVTESKSPGVYVVEFESGRHCIRKTLARSSGKRELEIYERLQEHSGIRHFIFEWSAGYWSAGEYLQLPRLVPVGDEIRKPEGGCLKGQTLLLCAQLLNGIHFLHVQLDVAHMDIKPNNLLLDIGSDASPTLKIIDFNISIMDAHKRMVLPGARGTKGYMAPEVQGPSPYAPLLADRYSCGICMIELLNIDEDQENVDSCFENFISFATKLCSQSPEKRPSLTEVRTRRGLTLQQPLETLLKGQSSDVEGCRTADEFIDLHLSGPLLI</sequence>
<evidence type="ECO:0000313" key="2">
    <source>
        <dbReference type="EMBL" id="KAE9383224.1"/>
    </source>
</evidence>
<dbReference type="AlphaFoldDB" id="A0A6A4GCJ7"/>
<keyword evidence="2" id="KW-0808">Transferase</keyword>
<evidence type="ECO:0000313" key="3">
    <source>
        <dbReference type="Proteomes" id="UP000799118"/>
    </source>
</evidence>
<dbReference type="GO" id="GO:0005524">
    <property type="term" value="F:ATP binding"/>
    <property type="evidence" value="ECO:0007669"/>
    <property type="project" value="InterPro"/>
</dbReference>
<accession>A0A6A4GCJ7</accession>
<dbReference type="GO" id="GO:0044773">
    <property type="term" value="P:mitotic DNA damage checkpoint signaling"/>
    <property type="evidence" value="ECO:0007669"/>
    <property type="project" value="TreeGrafter"/>
</dbReference>
<name>A0A6A4GCJ7_9AGAR</name>
<dbReference type="GO" id="GO:0004674">
    <property type="term" value="F:protein serine/threonine kinase activity"/>
    <property type="evidence" value="ECO:0007669"/>
    <property type="project" value="TreeGrafter"/>
</dbReference>
<dbReference type="GO" id="GO:0005737">
    <property type="term" value="C:cytoplasm"/>
    <property type="evidence" value="ECO:0007669"/>
    <property type="project" value="TreeGrafter"/>
</dbReference>
<dbReference type="OrthoDB" id="4062651at2759"/>
<keyword evidence="3" id="KW-1185">Reference proteome</keyword>
<organism evidence="2 3">
    <name type="scientific">Gymnopus androsaceus JB14</name>
    <dbReference type="NCBI Taxonomy" id="1447944"/>
    <lineage>
        <taxon>Eukaryota</taxon>
        <taxon>Fungi</taxon>
        <taxon>Dikarya</taxon>
        <taxon>Basidiomycota</taxon>
        <taxon>Agaricomycotina</taxon>
        <taxon>Agaricomycetes</taxon>
        <taxon>Agaricomycetidae</taxon>
        <taxon>Agaricales</taxon>
        <taxon>Marasmiineae</taxon>
        <taxon>Omphalotaceae</taxon>
        <taxon>Gymnopus</taxon>
    </lineage>
</organism>
<dbReference type="GO" id="GO:0005634">
    <property type="term" value="C:nucleus"/>
    <property type="evidence" value="ECO:0007669"/>
    <property type="project" value="TreeGrafter"/>
</dbReference>
<dbReference type="InterPro" id="IPR011009">
    <property type="entry name" value="Kinase-like_dom_sf"/>
</dbReference>
<protein>
    <submittedName>
        <fullName evidence="2">Kinase-like protein</fullName>
    </submittedName>
</protein>
<dbReference type="InterPro" id="IPR008271">
    <property type="entry name" value="Ser/Thr_kinase_AS"/>
</dbReference>
<dbReference type="EMBL" id="ML770624">
    <property type="protein sequence ID" value="KAE9383224.1"/>
    <property type="molecule type" value="Genomic_DNA"/>
</dbReference>
<dbReference type="SMART" id="SM00220">
    <property type="entry name" value="S_TKc"/>
    <property type="match status" value="1"/>
</dbReference>
<reference evidence="2" key="1">
    <citation type="journal article" date="2019" name="Environ. Microbiol.">
        <title>Fungal ecological strategies reflected in gene transcription - a case study of two litter decomposers.</title>
        <authorList>
            <person name="Barbi F."/>
            <person name="Kohler A."/>
            <person name="Barry K."/>
            <person name="Baskaran P."/>
            <person name="Daum C."/>
            <person name="Fauchery L."/>
            <person name="Ihrmark K."/>
            <person name="Kuo A."/>
            <person name="LaButti K."/>
            <person name="Lipzen A."/>
            <person name="Morin E."/>
            <person name="Grigoriev I.V."/>
            <person name="Henrissat B."/>
            <person name="Lindahl B."/>
            <person name="Martin F."/>
        </authorList>
    </citation>
    <scope>NUCLEOTIDE SEQUENCE</scope>
    <source>
        <strain evidence="2">JB14</strain>
    </source>
</reference>
<dbReference type="PROSITE" id="PS50011">
    <property type="entry name" value="PROTEIN_KINASE_DOM"/>
    <property type="match status" value="1"/>
</dbReference>
<proteinExistence type="predicted"/>
<dbReference type="Pfam" id="PF00069">
    <property type="entry name" value="Pkinase"/>
    <property type="match status" value="1"/>
</dbReference>
<dbReference type="Proteomes" id="UP000799118">
    <property type="component" value="Unassembled WGS sequence"/>
</dbReference>